<name>A0ABW3CHC4_9ACTN</name>
<organism evidence="2 3">
    <name type="scientific">Actinomadura adrarensis</name>
    <dbReference type="NCBI Taxonomy" id="1819600"/>
    <lineage>
        <taxon>Bacteria</taxon>
        <taxon>Bacillati</taxon>
        <taxon>Actinomycetota</taxon>
        <taxon>Actinomycetes</taxon>
        <taxon>Streptosporangiales</taxon>
        <taxon>Thermomonosporaceae</taxon>
        <taxon>Actinomadura</taxon>
    </lineage>
</organism>
<proteinExistence type="predicted"/>
<evidence type="ECO:0000313" key="3">
    <source>
        <dbReference type="Proteomes" id="UP001597083"/>
    </source>
</evidence>
<keyword evidence="1" id="KW-0812">Transmembrane</keyword>
<gene>
    <name evidence="2" type="ORF">ACFQ07_14230</name>
</gene>
<comment type="caution">
    <text evidence="2">The sequence shown here is derived from an EMBL/GenBank/DDBJ whole genome shotgun (WGS) entry which is preliminary data.</text>
</comment>
<feature type="transmembrane region" description="Helical" evidence="1">
    <location>
        <begin position="110"/>
        <end position="134"/>
    </location>
</feature>
<feature type="transmembrane region" description="Helical" evidence="1">
    <location>
        <begin position="65"/>
        <end position="83"/>
    </location>
</feature>
<dbReference type="EMBL" id="JBHTIR010002129">
    <property type="protein sequence ID" value="MFD0853392.1"/>
    <property type="molecule type" value="Genomic_DNA"/>
</dbReference>
<sequence length="135" mass="14406">MSSGTIPQPPRPLAVVGAEVAKGLRVQLAHPLGHVITLVISMVMYLGLQFVMGRGELRQDLLPQTLVAIGGYWFLQYAGLVMVSDLIEEKRTGTFAQAQMSPVPPWLPMLGRLVTASLFGLMVAAVASLVPALVA</sequence>
<dbReference type="Proteomes" id="UP001597083">
    <property type="component" value="Unassembled WGS sequence"/>
</dbReference>
<evidence type="ECO:0000256" key="1">
    <source>
        <dbReference type="SAM" id="Phobius"/>
    </source>
</evidence>
<evidence type="ECO:0000313" key="2">
    <source>
        <dbReference type="EMBL" id="MFD0853392.1"/>
    </source>
</evidence>
<keyword evidence="1" id="KW-0472">Membrane</keyword>
<accession>A0ABW3CHC4</accession>
<protein>
    <submittedName>
        <fullName evidence="2">ABC transporter permease</fullName>
    </submittedName>
</protein>
<feature type="transmembrane region" description="Helical" evidence="1">
    <location>
        <begin position="32"/>
        <end position="53"/>
    </location>
</feature>
<keyword evidence="1" id="KW-1133">Transmembrane helix</keyword>
<feature type="non-terminal residue" evidence="2">
    <location>
        <position position="135"/>
    </location>
</feature>
<keyword evidence="3" id="KW-1185">Reference proteome</keyword>
<reference evidence="3" key="1">
    <citation type="journal article" date="2019" name="Int. J. Syst. Evol. Microbiol.">
        <title>The Global Catalogue of Microorganisms (GCM) 10K type strain sequencing project: providing services to taxonomists for standard genome sequencing and annotation.</title>
        <authorList>
            <consortium name="The Broad Institute Genomics Platform"/>
            <consortium name="The Broad Institute Genome Sequencing Center for Infectious Disease"/>
            <person name="Wu L."/>
            <person name="Ma J."/>
        </authorList>
    </citation>
    <scope>NUCLEOTIDE SEQUENCE [LARGE SCALE GENOMIC DNA]</scope>
    <source>
        <strain evidence="3">JCM 31696</strain>
    </source>
</reference>